<dbReference type="InterPro" id="IPR039425">
    <property type="entry name" value="RNA_pol_sigma-70-like"/>
</dbReference>
<name>A0ABX5SWU6_9MICO</name>
<reference evidence="7 8" key="1">
    <citation type="submission" date="2019-03" db="EMBL/GenBank/DDBJ databases">
        <authorList>
            <person name="Dong K."/>
        </authorList>
    </citation>
    <scope>NUCLEOTIDE SEQUENCE [LARGE SCALE GENOMIC DNA]</scope>
    <source>
        <strain evidence="8">dk512</strain>
    </source>
</reference>
<dbReference type="Pfam" id="PF08281">
    <property type="entry name" value="Sigma70_r4_2"/>
    <property type="match status" value="1"/>
</dbReference>
<protein>
    <submittedName>
        <fullName evidence="7">Sigma-70 family RNA polymerase sigma factor</fullName>
    </submittedName>
</protein>
<keyword evidence="3" id="KW-0731">Sigma factor</keyword>
<dbReference type="Proteomes" id="UP000295748">
    <property type="component" value="Chromosome"/>
</dbReference>
<dbReference type="InterPro" id="IPR014284">
    <property type="entry name" value="RNA_pol_sigma-70_dom"/>
</dbReference>
<feature type="domain" description="RNA polymerase sigma-70 region 2" evidence="5">
    <location>
        <begin position="3"/>
        <end position="66"/>
    </location>
</feature>
<dbReference type="InterPro" id="IPR007627">
    <property type="entry name" value="RNA_pol_sigma70_r2"/>
</dbReference>
<proteinExistence type="inferred from homology"/>
<evidence type="ECO:0000313" key="8">
    <source>
        <dbReference type="Proteomes" id="UP000295748"/>
    </source>
</evidence>
<accession>A0ABX5SWU6</accession>
<evidence type="ECO:0000256" key="1">
    <source>
        <dbReference type="ARBA" id="ARBA00010641"/>
    </source>
</evidence>
<comment type="similarity">
    <text evidence="1">Belongs to the sigma-70 factor family. ECF subfamily.</text>
</comment>
<dbReference type="InterPro" id="IPR036388">
    <property type="entry name" value="WH-like_DNA-bd_sf"/>
</dbReference>
<evidence type="ECO:0000259" key="6">
    <source>
        <dbReference type="Pfam" id="PF08281"/>
    </source>
</evidence>
<keyword evidence="8" id="KW-1185">Reference proteome</keyword>
<feature type="domain" description="RNA polymerase sigma factor 70 region 4 type 2" evidence="6">
    <location>
        <begin position="88"/>
        <end position="138"/>
    </location>
</feature>
<dbReference type="PANTHER" id="PTHR43133">
    <property type="entry name" value="RNA POLYMERASE ECF-TYPE SIGMA FACTO"/>
    <property type="match status" value="1"/>
</dbReference>
<keyword evidence="2" id="KW-0805">Transcription regulation</keyword>
<evidence type="ECO:0000256" key="3">
    <source>
        <dbReference type="ARBA" id="ARBA00023082"/>
    </source>
</evidence>
<gene>
    <name evidence="7" type="ORF">E4K62_06515</name>
</gene>
<dbReference type="Pfam" id="PF04542">
    <property type="entry name" value="Sigma70_r2"/>
    <property type="match status" value="1"/>
</dbReference>
<evidence type="ECO:0000256" key="4">
    <source>
        <dbReference type="ARBA" id="ARBA00023163"/>
    </source>
</evidence>
<dbReference type="SUPFAM" id="SSF88659">
    <property type="entry name" value="Sigma3 and sigma4 domains of RNA polymerase sigma factors"/>
    <property type="match status" value="1"/>
</dbReference>
<dbReference type="Gene3D" id="1.10.1740.10">
    <property type="match status" value="1"/>
</dbReference>
<evidence type="ECO:0000256" key="2">
    <source>
        <dbReference type="ARBA" id="ARBA00023015"/>
    </source>
</evidence>
<evidence type="ECO:0000259" key="5">
    <source>
        <dbReference type="Pfam" id="PF04542"/>
    </source>
</evidence>
<evidence type="ECO:0000313" key="7">
    <source>
        <dbReference type="EMBL" id="QBR90629.1"/>
    </source>
</evidence>
<dbReference type="InterPro" id="IPR013324">
    <property type="entry name" value="RNA_pol_sigma_r3/r4-like"/>
</dbReference>
<dbReference type="Gene3D" id="1.10.10.10">
    <property type="entry name" value="Winged helix-like DNA-binding domain superfamily/Winged helix DNA-binding domain"/>
    <property type="match status" value="1"/>
</dbReference>
<keyword evidence="4" id="KW-0804">Transcription</keyword>
<dbReference type="InterPro" id="IPR013249">
    <property type="entry name" value="RNA_pol_sigma70_r4_t2"/>
</dbReference>
<organism evidence="7 8">
    <name type="scientific">Microbacterium wangchenii</name>
    <dbReference type="NCBI Taxonomy" id="2541726"/>
    <lineage>
        <taxon>Bacteria</taxon>
        <taxon>Bacillati</taxon>
        <taxon>Actinomycetota</taxon>
        <taxon>Actinomycetes</taxon>
        <taxon>Micrococcales</taxon>
        <taxon>Microbacteriaceae</taxon>
        <taxon>Microbacterium</taxon>
    </lineage>
</organism>
<dbReference type="InterPro" id="IPR013325">
    <property type="entry name" value="RNA_pol_sigma_r2"/>
</dbReference>
<dbReference type="SUPFAM" id="SSF88946">
    <property type="entry name" value="Sigma2 domain of RNA polymerase sigma factors"/>
    <property type="match status" value="1"/>
</dbReference>
<dbReference type="PANTHER" id="PTHR43133:SF25">
    <property type="entry name" value="RNA POLYMERASE SIGMA FACTOR RFAY-RELATED"/>
    <property type="match status" value="1"/>
</dbReference>
<dbReference type="EMBL" id="CP038266">
    <property type="protein sequence ID" value="QBR90629.1"/>
    <property type="molecule type" value="Genomic_DNA"/>
</dbReference>
<dbReference type="NCBIfam" id="TIGR02937">
    <property type="entry name" value="sigma70-ECF"/>
    <property type="match status" value="1"/>
</dbReference>
<dbReference type="CDD" id="cd06171">
    <property type="entry name" value="Sigma70_r4"/>
    <property type="match status" value="1"/>
</dbReference>
<sequence length="163" mass="18451">MIAPELLAFFRRRVRVDEDAADLLSECLLTAWRRRAAIPVGDEQARMWVYGVAGNTVRNWARSNQRHHRLADRLRQQLRIASVPPQLDEVRAAISRLPTDQAELIRLVHWEGFSVIDAATVLGVSESTARGRYQRARHTLSDDPTLNALRPAAAKADPLRDAR</sequence>